<comment type="subcellular location">
    <subcellularLocation>
        <location evidence="1">Membrane</location>
        <topology evidence="1">Multi-pass membrane protein</topology>
    </subcellularLocation>
</comment>
<evidence type="ECO:0000313" key="7">
    <source>
        <dbReference type="EMBL" id="BAP57349.1"/>
    </source>
</evidence>
<feature type="transmembrane region" description="Helical" evidence="6">
    <location>
        <begin position="451"/>
        <end position="472"/>
    </location>
</feature>
<sequence>MDPNPPDVPLCVDLDGTLVATDTLWESILLLLKQNILQLLLLPLWIIQGRAIFKHKIAQQVTLEVANLPYRENVLLFLQQEKKSGRSIILATAAHYSIAQAVFTHLKLFNEVIASDAHTNMKGITKRDALIQRFGNRGYDYMGDSTADLPIFQTARQPFLVAPTQQLLKQIQCPPQQILAVPTHHWQTLLKAIRPHQWVKNLLIFLPLLLAHQWFDVTKWINVFLAFITFSLAASSGYILNDLMDLAADRAHPTKKYRPFAAGLLSIPTGLILFVSLLGASLLMSLWWLSGYFTGLIGLYLILTISYSFYLKRKLIVDVLVLAGLYTHRILAGSVAVNALISSWFLAFAMFLFTSLAFLKRYVELLQLTDEKAIKHRGYEITDIEMVASMGPTSGYLAVLVFALYINSDKVSILYPSPFFLWLVCPLLLYWISRVWFLARRGKMLDDPVQYALTDITSWLIVVTIIILMLLAKFA</sequence>
<dbReference type="OrthoDB" id="9803632at2"/>
<dbReference type="GO" id="GO:0016765">
    <property type="term" value="F:transferase activity, transferring alkyl or aryl (other than methyl) groups"/>
    <property type="evidence" value="ECO:0007669"/>
    <property type="project" value="InterPro"/>
</dbReference>
<dbReference type="PANTHER" id="PTHR11048">
    <property type="entry name" value="PRENYLTRANSFERASES"/>
    <property type="match status" value="1"/>
</dbReference>
<feature type="transmembrane region" description="Helical" evidence="6">
    <location>
        <begin position="28"/>
        <end position="47"/>
    </location>
</feature>
<dbReference type="Gene3D" id="1.10.357.140">
    <property type="entry name" value="UbiA prenyltransferase"/>
    <property type="match status" value="1"/>
</dbReference>
<keyword evidence="5 6" id="KW-0472">Membrane</keyword>
<dbReference type="GO" id="GO:0005886">
    <property type="term" value="C:plasma membrane"/>
    <property type="evidence" value="ECO:0007669"/>
    <property type="project" value="TreeGrafter"/>
</dbReference>
<feature type="transmembrane region" description="Helical" evidence="6">
    <location>
        <begin position="419"/>
        <end position="439"/>
    </location>
</feature>
<dbReference type="InterPro" id="IPR039653">
    <property type="entry name" value="Prenyltransferase"/>
</dbReference>
<dbReference type="GO" id="GO:0009247">
    <property type="term" value="P:glycolipid biosynthetic process"/>
    <property type="evidence" value="ECO:0007669"/>
    <property type="project" value="TreeGrafter"/>
</dbReference>
<dbReference type="HOGENOM" id="CLU_029423_2_0_6"/>
<evidence type="ECO:0000256" key="4">
    <source>
        <dbReference type="ARBA" id="ARBA00022989"/>
    </source>
</evidence>
<evidence type="ECO:0000256" key="2">
    <source>
        <dbReference type="ARBA" id="ARBA00022475"/>
    </source>
</evidence>
<evidence type="ECO:0000256" key="6">
    <source>
        <dbReference type="SAM" id="Phobius"/>
    </source>
</evidence>
<keyword evidence="3 6" id="KW-0812">Transmembrane</keyword>
<evidence type="ECO:0000256" key="3">
    <source>
        <dbReference type="ARBA" id="ARBA00022692"/>
    </source>
</evidence>
<dbReference type="Proteomes" id="UP000031623">
    <property type="component" value="Chromosome"/>
</dbReference>
<name>A0A090AIX9_9GAMM</name>
<evidence type="ECO:0000256" key="1">
    <source>
        <dbReference type="ARBA" id="ARBA00004141"/>
    </source>
</evidence>
<proteinExistence type="predicted"/>
<keyword evidence="4 6" id="KW-1133">Transmembrane helix</keyword>
<dbReference type="EMBL" id="AP014633">
    <property type="protein sequence ID" value="BAP57349.1"/>
    <property type="molecule type" value="Genomic_DNA"/>
</dbReference>
<dbReference type="CDD" id="cd13963">
    <property type="entry name" value="PT_UbiA_2"/>
    <property type="match status" value="1"/>
</dbReference>
<organism evidence="7 8">
    <name type="scientific">Thioploca ingrica</name>
    <dbReference type="NCBI Taxonomy" id="40754"/>
    <lineage>
        <taxon>Bacteria</taxon>
        <taxon>Pseudomonadati</taxon>
        <taxon>Pseudomonadota</taxon>
        <taxon>Gammaproteobacteria</taxon>
        <taxon>Thiotrichales</taxon>
        <taxon>Thiotrichaceae</taxon>
        <taxon>Thioploca</taxon>
    </lineage>
</organism>
<dbReference type="AlphaFoldDB" id="A0A090AIX9"/>
<reference evidence="7" key="1">
    <citation type="journal article" date="2014" name="ISME J.">
        <title>Ecophysiology of Thioploca ingrica as revealed by the complete genome sequence supplemented with proteomic evidence.</title>
        <authorList>
            <person name="Kojima H."/>
            <person name="Ogura Y."/>
            <person name="Yamamoto N."/>
            <person name="Togashi T."/>
            <person name="Mori H."/>
            <person name="Watanabe T."/>
            <person name="Nemoto F."/>
            <person name="Kurokawa K."/>
            <person name="Hayashi T."/>
            <person name="Fukui M."/>
        </authorList>
    </citation>
    <scope>NUCLEOTIDE SEQUENCE [LARGE SCALE GENOMIC DNA]</scope>
</reference>
<dbReference type="InterPro" id="IPR023214">
    <property type="entry name" value="HAD_sf"/>
</dbReference>
<gene>
    <name evidence="7" type="ORF">THII_3052</name>
</gene>
<dbReference type="NCBIfam" id="NF006088">
    <property type="entry name" value="PRK08238.1"/>
    <property type="match status" value="1"/>
</dbReference>
<accession>A0A090AIX9</accession>
<keyword evidence="8" id="KW-1185">Reference proteome</keyword>
<feature type="transmembrane region" description="Helical" evidence="6">
    <location>
        <begin position="384"/>
        <end position="407"/>
    </location>
</feature>
<keyword evidence="7" id="KW-0808">Transferase</keyword>
<feature type="transmembrane region" description="Helical" evidence="6">
    <location>
        <begin position="198"/>
        <end position="215"/>
    </location>
</feature>
<dbReference type="KEGG" id="tig:THII_3052"/>
<dbReference type="STRING" id="40754.THII_3052"/>
<dbReference type="InterPro" id="IPR036412">
    <property type="entry name" value="HAD-like_sf"/>
</dbReference>
<dbReference type="PANTHER" id="PTHR11048:SF5">
    <property type="entry name" value="DECAPRENYL-PHOSPHATE PHOSPHORIBOSYLTRANSFERASE"/>
    <property type="match status" value="1"/>
</dbReference>
<keyword evidence="2" id="KW-1003">Cell membrane</keyword>
<evidence type="ECO:0000313" key="8">
    <source>
        <dbReference type="Proteomes" id="UP000031623"/>
    </source>
</evidence>
<dbReference type="Pfam" id="PF01040">
    <property type="entry name" value="UbiA"/>
    <property type="match status" value="1"/>
</dbReference>
<evidence type="ECO:0000256" key="5">
    <source>
        <dbReference type="ARBA" id="ARBA00023136"/>
    </source>
</evidence>
<feature type="transmembrane region" description="Helical" evidence="6">
    <location>
        <begin position="260"/>
        <end position="280"/>
    </location>
</feature>
<feature type="transmembrane region" description="Helical" evidence="6">
    <location>
        <begin position="221"/>
        <end position="240"/>
    </location>
</feature>
<dbReference type="InterPro" id="IPR044878">
    <property type="entry name" value="UbiA_sf"/>
</dbReference>
<dbReference type="Gene3D" id="3.40.50.1000">
    <property type="entry name" value="HAD superfamily/HAD-like"/>
    <property type="match status" value="1"/>
</dbReference>
<feature type="transmembrane region" description="Helical" evidence="6">
    <location>
        <begin position="286"/>
        <end position="303"/>
    </location>
</feature>
<dbReference type="SUPFAM" id="SSF56784">
    <property type="entry name" value="HAD-like"/>
    <property type="match status" value="1"/>
</dbReference>
<protein>
    <submittedName>
        <fullName evidence="7">UbiA prenyltransferase family protein</fullName>
    </submittedName>
</protein>
<dbReference type="InterPro" id="IPR000537">
    <property type="entry name" value="UbiA_prenyltransferase"/>
</dbReference>